<keyword evidence="2 7" id="KW-0645">Protease</keyword>
<keyword evidence="5" id="KW-1273">Viral capsid maturation</keyword>
<dbReference type="GO" id="GO:0046797">
    <property type="term" value="P:viral procapsid maturation"/>
    <property type="evidence" value="ECO:0007669"/>
    <property type="project" value="UniProtKB-KW"/>
</dbReference>
<reference evidence="7" key="1">
    <citation type="journal article" date="2021" name="Proc. Natl. Acad. Sci. U.S.A.">
        <title>A Catalog of Tens of Thousands of Viruses from Human Metagenomes Reveals Hidden Associations with Chronic Diseases.</title>
        <authorList>
            <person name="Tisza M.J."/>
            <person name="Buck C.B."/>
        </authorList>
    </citation>
    <scope>NUCLEOTIDE SEQUENCE</scope>
    <source>
        <strain evidence="7">CttJO12</strain>
    </source>
</reference>
<organism evidence="7">
    <name type="scientific">Siphoviridae sp. cttJO12</name>
    <dbReference type="NCBI Taxonomy" id="2826492"/>
    <lineage>
        <taxon>Viruses</taxon>
        <taxon>Duplodnaviria</taxon>
        <taxon>Heunggongvirae</taxon>
        <taxon>Uroviricota</taxon>
        <taxon>Caudoviricetes</taxon>
    </lineage>
</organism>
<evidence type="ECO:0000256" key="3">
    <source>
        <dbReference type="ARBA" id="ARBA00022801"/>
    </source>
</evidence>
<dbReference type="GO" id="GO:0008233">
    <property type="term" value="F:peptidase activity"/>
    <property type="evidence" value="ECO:0007669"/>
    <property type="project" value="UniProtKB-KW"/>
</dbReference>
<dbReference type="Pfam" id="PF04586">
    <property type="entry name" value="Peptidase_S78"/>
    <property type="match status" value="1"/>
</dbReference>
<protein>
    <submittedName>
        <fullName evidence="7">Prohead serine protease</fullName>
    </submittedName>
</protein>
<dbReference type="EMBL" id="BK015787">
    <property type="protein sequence ID" value="DAE24878.1"/>
    <property type="molecule type" value="Genomic_DNA"/>
</dbReference>
<dbReference type="NCBIfam" id="TIGR01543">
    <property type="entry name" value="proheadase_HK97"/>
    <property type="match status" value="1"/>
</dbReference>
<accession>A0A8S5R085</accession>
<dbReference type="GO" id="GO:0006508">
    <property type="term" value="P:proteolysis"/>
    <property type="evidence" value="ECO:0007669"/>
    <property type="project" value="UniProtKB-KW"/>
</dbReference>
<dbReference type="InterPro" id="IPR054613">
    <property type="entry name" value="Peptidase_S78_dom"/>
</dbReference>
<keyword evidence="1" id="KW-1188">Viral release from host cell</keyword>
<sequence length="193" mass="22066">MMMNKRESYLTTQFNARSEEDGRLILEGYFIKYGVETELWPGFFELIEKSAVDKALGNKPDVRALFNHDSNLCLGRTGNKTLQLKSDNIGLFGVIEINSSDPDAVGAHARVQRKDIDGCSFGFWENGYEIIERTDGTILKKVTEMELIEVSPCTFPAYPQTEIAARQKNYEDYKKEALNIRKNILKEKLKNEK</sequence>
<keyword evidence="3" id="KW-0378">Hydrolase</keyword>
<keyword evidence="4" id="KW-0118">Viral capsid assembly</keyword>
<evidence type="ECO:0000259" key="6">
    <source>
        <dbReference type="Pfam" id="PF04586"/>
    </source>
</evidence>
<evidence type="ECO:0000256" key="5">
    <source>
        <dbReference type="ARBA" id="ARBA00023045"/>
    </source>
</evidence>
<dbReference type="InterPro" id="IPR006433">
    <property type="entry name" value="Prohead_protease"/>
</dbReference>
<evidence type="ECO:0000313" key="7">
    <source>
        <dbReference type="EMBL" id="DAE24878.1"/>
    </source>
</evidence>
<feature type="domain" description="Prohead serine protease" evidence="6">
    <location>
        <begin position="14"/>
        <end position="175"/>
    </location>
</feature>
<name>A0A8S5R085_9CAUD</name>
<evidence type="ECO:0000256" key="1">
    <source>
        <dbReference type="ARBA" id="ARBA00022612"/>
    </source>
</evidence>
<evidence type="ECO:0000256" key="4">
    <source>
        <dbReference type="ARBA" id="ARBA00022950"/>
    </source>
</evidence>
<proteinExistence type="predicted"/>
<evidence type="ECO:0000256" key="2">
    <source>
        <dbReference type="ARBA" id="ARBA00022670"/>
    </source>
</evidence>